<evidence type="ECO:0000313" key="2">
    <source>
        <dbReference type="EMBL" id="PKI73589.1"/>
    </source>
</evidence>
<feature type="compositionally biased region" description="Basic residues" evidence="1">
    <location>
        <begin position="78"/>
        <end position="90"/>
    </location>
</feature>
<organism evidence="2 3">
    <name type="scientific">Punica granatum</name>
    <name type="common">Pomegranate</name>
    <dbReference type="NCBI Taxonomy" id="22663"/>
    <lineage>
        <taxon>Eukaryota</taxon>
        <taxon>Viridiplantae</taxon>
        <taxon>Streptophyta</taxon>
        <taxon>Embryophyta</taxon>
        <taxon>Tracheophyta</taxon>
        <taxon>Spermatophyta</taxon>
        <taxon>Magnoliopsida</taxon>
        <taxon>eudicotyledons</taxon>
        <taxon>Gunneridae</taxon>
        <taxon>Pentapetalae</taxon>
        <taxon>rosids</taxon>
        <taxon>malvids</taxon>
        <taxon>Myrtales</taxon>
        <taxon>Lythraceae</taxon>
        <taxon>Punica</taxon>
    </lineage>
</organism>
<feature type="compositionally biased region" description="Basic and acidic residues" evidence="1">
    <location>
        <begin position="58"/>
        <end position="67"/>
    </location>
</feature>
<sequence length="96" mass="10327">MEGEGNDDSDDDGDDGGDDKSDGDDRDDVNDGDDDSDDDDYEGGDGGDGDDDANIESKVYDLEKSKACAESSKIACPRGKKPKWRAHNQKPKNPWG</sequence>
<dbReference type="Proteomes" id="UP000233551">
    <property type="component" value="Unassembled WGS sequence"/>
</dbReference>
<dbReference type="EMBL" id="PGOL01000270">
    <property type="protein sequence ID" value="PKI73589.1"/>
    <property type="molecule type" value="Genomic_DNA"/>
</dbReference>
<accession>A0A2I0KYP2</accession>
<proteinExistence type="predicted"/>
<keyword evidence="3" id="KW-1185">Reference proteome</keyword>
<feature type="compositionally biased region" description="Acidic residues" evidence="1">
    <location>
        <begin position="1"/>
        <end position="54"/>
    </location>
</feature>
<gene>
    <name evidence="2" type="ORF">CRG98_006037</name>
</gene>
<feature type="region of interest" description="Disordered" evidence="1">
    <location>
        <begin position="1"/>
        <end position="96"/>
    </location>
</feature>
<evidence type="ECO:0000256" key="1">
    <source>
        <dbReference type="SAM" id="MobiDB-lite"/>
    </source>
</evidence>
<evidence type="ECO:0000313" key="3">
    <source>
        <dbReference type="Proteomes" id="UP000233551"/>
    </source>
</evidence>
<dbReference type="AlphaFoldDB" id="A0A2I0KYP2"/>
<name>A0A2I0KYP2_PUNGR</name>
<protein>
    <submittedName>
        <fullName evidence="2">Uncharacterized protein</fullName>
    </submittedName>
</protein>
<comment type="caution">
    <text evidence="2">The sequence shown here is derived from an EMBL/GenBank/DDBJ whole genome shotgun (WGS) entry which is preliminary data.</text>
</comment>
<reference evidence="2 3" key="1">
    <citation type="submission" date="2017-11" db="EMBL/GenBank/DDBJ databases">
        <title>De-novo sequencing of pomegranate (Punica granatum L.) genome.</title>
        <authorList>
            <person name="Akparov Z."/>
            <person name="Amiraslanov A."/>
            <person name="Hajiyeva S."/>
            <person name="Abbasov M."/>
            <person name="Kaur K."/>
            <person name="Hamwieh A."/>
            <person name="Solovyev V."/>
            <person name="Salamov A."/>
            <person name="Braich B."/>
            <person name="Kosarev P."/>
            <person name="Mahmoud A."/>
            <person name="Hajiyev E."/>
            <person name="Babayeva S."/>
            <person name="Izzatullayeva V."/>
            <person name="Mammadov A."/>
            <person name="Mammadov A."/>
            <person name="Sharifova S."/>
            <person name="Ojaghi J."/>
            <person name="Eynullazada K."/>
            <person name="Bayramov B."/>
            <person name="Abdulazimova A."/>
            <person name="Shahmuradov I."/>
        </authorList>
    </citation>
    <scope>NUCLEOTIDE SEQUENCE [LARGE SCALE GENOMIC DNA]</scope>
    <source>
        <strain evidence="3">cv. AG2017</strain>
        <tissue evidence="2">Leaf</tissue>
    </source>
</reference>